<keyword evidence="6 15" id="KW-0808">Transferase</keyword>
<gene>
    <name evidence="18" type="ordered locus">KLTH0F18832g</name>
</gene>
<evidence type="ECO:0000256" key="7">
    <source>
        <dbReference type="ARBA" id="ARBA00022691"/>
    </source>
</evidence>
<evidence type="ECO:0000256" key="1">
    <source>
        <dbReference type="ARBA" id="ARBA00002267"/>
    </source>
</evidence>
<name>C5DJS8_LACTC</name>
<evidence type="ECO:0000256" key="4">
    <source>
        <dbReference type="ARBA" id="ARBA00015883"/>
    </source>
</evidence>
<feature type="compositionally biased region" description="Basic and acidic residues" evidence="16">
    <location>
        <begin position="9"/>
        <end position="37"/>
    </location>
</feature>
<keyword evidence="10 15" id="KW-0863">Zinc-finger</keyword>
<evidence type="ECO:0000256" key="3">
    <source>
        <dbReference type="ARBA" id="ARBA00012810"/>
    </source>
</evidence>
<evidence type="ECO:0000256" key="8">
    <source>
        <dbReference type="ARBA" id="ARBA00022694"/>
    </source>
</evidence>
<dbReference type="InParanoid" id="C5DJS8"/>
<accession>C5DJS8</accession>
<evidence type="ECO:0000256" key="6">
    <source>
        <dbReference type="ARBA" id="ARBA00022679"/>
    </source>
</evidence>
<dbReference type="Pfam" id="PF05206">
    <property type="entry name" value="TRM13"/>
    <property type="match status" value="1"/>
</dbReference>
<comment type="catalytic activity">
    <reaction evidence="13 15">
        <text>cytidine(4) in tRNA(Gly)(GCC) + S-adenosyl-L-methionine = 2'-O-methylcytidine(4) in tRNA(Gly)(GCC) + S-adenosyl-L-homocysteine + H(+)</text>
        <dbReference type="Rhea" id="RHEA:43192"/>
        <dbReference type="Rhea" id="RHEA-COMP:10399"/>
        <dbReference type="Rhea" id="RHEA-COMP:10400"/>
        <dbReference type="ChEBI" id="CHEBI:15378"/>
        <dbReference type="ChEBI" id="CHEBI:57856"/>
        <dbReference type="ChEBI" id="CHEBI:59789"/>
        <dbReference type="ChEBI" id="CHEBI:74495"/>
        <dbReference type="ChEBI" id="CHEBI:82748"/>
        <dbReference type="EC" id="2.1.1.225"/>
    </reaction>
</comment>
<dbReference type="InterPro" id="IPR007871">
    <property type="entry name" value="Methyltransferase_TRM13"/>
</dbReference>
<dbReference type="AlphaFoldDB" id="C5DJS8"/>
<dbReference type="KEGG" id="lth:KLTH0F18832g"/>
<dbReference type="PANTHER" id="PTHR12998">
    <property type="entry name" value="TRNA:M(4)X MODIFICATION ENZYME TRM13 HOMOLOG"/>
    <property type="match status" value="1"/>
</dbReference>
<dbReference type="EMBL" id="CU928170">
    <property type="protein sequence ID" value="CAR24567.1"/>
    <property type="molecule type" value="Genomic_DNA"/>
</dbReference>
<keyword evidence="8 15" id="KW-0819">tRNA processing</keyword>
<feature type="region of interest" description="Disordered" evidence="16">
    <location>
        <begin position="155"/>
        <end position="186"/>
    </location>
</feature>
<dbReference type="OMA" id="HRCSWRS"/>
<keyword evidence="19" id="KW-1185">Reference proteome</keyword>
<dbReference type="STRING" id="559295.C5DJS8"/>
<comment type="function">
    <text evidence="1 15">tRNA methylase which 2'-O-methylates cytidine(4) in tRNA(Pro) and tRNA(Gly)(GCC), and adenosine(4) in tRNA(His).</text>
</comment>
<evidence type="ECO:0000256" key="14">
    <source>
        <dbReference type="ARBA" id="ARBA00049393"/>
    </source>
</evidence>
<evidence type="ECO:0000256" key="12">
    <source>
        <dbReference type="ARBA" id="ARBA00048165"/>
    </source>
</evidence>
<evidence type="ECO:0000256" key="15">
    <source>
        <dbReference type="RuleBase" id="RU367103"/>
    </source>
</evidence>
<keyword evidence="11 15" id="KW-0862">Zinc</keyword>
<comment type="similarity">
    <text evidence="2 15">Belongs to the methyltransferase TRM13 family.</text>
</comment>
<reference evidence="18 19" key="1">
    <citation type="journal article" date="2009" name="Genome Res.">
        <title>Comparative genomics of protoploid Saccharomycetaceae.</title>
        <authorList>
            <consortium name="The Genolevures Consortium"/>
            <person name="Souciet J.-L."/>
            <person name="Dujon B."/>
            <person name="Gaillardin C."/>
            <person name="Johnston M."/>
            <person name="Baret P.V."/>
            <person name="Cliften P."/>
            <person name="Sherman D.J."/>
            <person name="Weissenbach J."/>
            <person name="Westhof E."/>
            <person name="Wincker P."/>
            <person name="Jubin C."/>
            <person name="Poulain J."/>
            <person name="Barbe V."/>
            <person name="Segurens B."/>
            <person name="Artiguenave F."/>
            <person name="Anthouard V."/>
            <person name="Vacherie B."/>
            <person name="Val M.-E."/>
            <person name="Fulton R.S."/>
            <person name="Minx P."/>
            <person name="Wilson R."/>
            <person name="Durrens P."/>
            <person name="Jean G."/>
            <person name="Marck C."/>
            <person name="Martin T."/>
            <person name="Nikolski M."/>
            <person name="Rolland T."/>
            <person name="Seret M.-L."/>
            <person name="Casaregola S."/>
            <person name="Despons L."/>
            <person name="Fairhead C."/>
            <person name="Fischer G."/>
            <person name="Lafontaine I."/>
            <person name="Leh V."/>
            <person name="Lemaire M."/>
            <person name="de Montigny J."/>
            <person name="Neuveglise C."/>
            <person name="Thierry A."/>
            <person name="Blanc-Lenfle I."/>
            <person name="Bleykasten C."/>
            <person name="Diffels J."/>
            <person name="Fritsch E."/>
            <person name="Frangeul L."/>
            <person name="Goeffon A."/>
            <person name="Jauniaux N."/>
            <person name="Kachouri-Lafond R."/>
            <person name="Payen C."/>
            <person name="Potier S."/>
            <person name="Pribylova L."/>
            <person name="Ozanne C."/>
            <person name="Richard G.-F."/>
            <person name="Sacerdot C."/>
            <person name="Straub M.-L."/>
            <person name="Talla E."/>
        </authorList>
    </citation>
    <scope>NUCLEOTIDE SEQUENCE [LARGE SCALE GENOMIC DNA]</scope>
    <source>
        <strain evidence="19">ATCC 56472 / CBS 6340 / NRRL Y-8284</strain>
    </source>
</reference>
<comment type="catalytic activity">
    <reaction evidence="14 15">
        <text>adenosine(4) in tRNA(His) + S-adenosyl-L-methionine = 2'-O-methyladenosine(4) in tRNA(His) + S-adenosyl-L-homocysteine + H(+)</text>
        <dbReference type="Rhea" id="RHEA:43196"/>
        <dbReference type="Rhea" id="RHEA-COMP:10401"/>
        <dbReference type="Rhea" id="RHEA-COMP:10402"/>
        <dbReference type="ChEBI" id="CHEBI:15378"/>
        <dbReference type="ChEBI" id="CHEBI:57856"/>
        <dbReference type="ChEBI" id="CHEBI:59789"/>
        <dbReference type="ChEBI" id="CHEBI:74411"/>
        <dbReference type="ChEBI" id="CHEBI:74477"/>
        <dbReference type="EC" id="2.1.1.225"/>
    </reaction>
</comment>
<evidence type="ECO:0000256" key="2">
    <source>
        <dbReference type="ARBA" id="ARBA00005265"/>
    </source>
</evidence>
<dbReference type="RefSeq" id="XP_002555004.1">
    <property type="nucleotide sequence ID" value="XM_002554958.1"/>
</dbReference>
<dbReference type="HOGENOM" id="CLU_027610_1_0_1"/>
<evidence type="ECO:0000256" key="5">
    <source>
        <dbReference type="ARBA" id="ARBA00022603"/>
    </source>
</evidence>
<dbReference type="PANTHER" id="PTHR12998:SF0">
    <property type="entry name" value="TRNA:M(4)X MODIFICATION ENZYME TRM13 HOMOLOG"/>
    <property type="match status" value="1"/>
</dbReference>
<dbReference type="GO" id="GO:0030488">
    <property type="term" value="P:tRNA methylation"/>
    <property type="evidence" value="ECO:0007669"/>
    <property type="project" value="InterPro"/>
</dbReference>
<dbReference type="Proteomes" id="UP000002036">
    <property type="component" value="Chromosome F"/>
</dbReference>
<evidence type="ECO:0000256" key="16">
    <source>
        <dbReference type="SAM" id="MobiDB-lite"/>
    </source>
</evidence>
<evidence type="ECO:0000256" key="13">
    <source>
        <dbReference type="ARBA" id="ARBA00048635"/>
    </source>
</evidence>
<dbReference type="InterPro" id="IPR039044">
    <property type="entry name" value="Trm13"/>
</dbReference>
<dbReference type="GO" id="GO:0106050">
    <property type="term" value="F:tRNA 2'-O-methyltransferase activity"/>
    <property type="evidence" value="ECO:0007669"/>
    <property type="project" value="UniProtKB-UniRule"/>
</dbReference>
<dbReference type="PROSITE" id="PS51800">
    <property type="entry name" value="ZF_CHHC_U11_48K"/>
    <property type="match status" value="1"/>
</dbReference>
<feature type="domain" description="CHHC U11-48K-type" evidence="17">
    <location>
        <begin position="102"/>
        <end position="129"/>
    </location>
</feature>
<keyword evidence="7 15" id="KW-0949">S-adenosyl-L-methionine</keyword>
<evidence type="ECO:0000313" key="18">
    <source>
        <dbReference type="EMBL" id="CAR24567.1"/>
    </source>
</evidence>
<sequence>MGGLPWPPERNRPEMTDREAGEAKEARDASAAAERRARPVKRACPAGTAAVPAAAQRLQCEFYLEKKQRRCGMSRRPGVAYCSEHLNQLQGAAQPPSAKGRRVPCPLDPRHTVWEKDVARHTRKCNTTKQAARPRAAEEPWFRADYNADPERGAAEVGAAGAADPADLAAAEPAAADPGNANANAAADPDDQAAVLAAIPVLRRYAAAGLAAALPLVAKHNAAVESRRFPQLQGSRKHACQQSSLIQHMLDAGLFPRDARDPLTFLEFGCGRAELSRYVNQSVFAHQTALDPARAPEPPRFVLVDRASNRMKFDKKFRDDLDELYAADRPAQQPAYAHVLRKKIDIKDLVVDRLLEARAAGADADAAADVAADVDAAAAGADAGDCVAISKHLCGVATDLTLRCCVNSDALHRRARRLRGMVIAMCCRHVCDAKQYVNRAYVEPLAQESGLAYAAFFRALKKIATWAVCGRRAGVADAEVGGHFTELSVAERERLGECARRVIDEGRARFLRERGYRVSLVRYVEPAVSLENVAMVVVRESAGAGEAA</sequence>
<dbReference type="Pfam" id="PF11722">
    <property type="entry name" value="zf-TRM13_CCCH"/>
    <property type="match status" value="1"/>
</dbReference>
<organism evidence="18 19">
    <name type="scientific">Lachancea thermotolerans (strain ATCC 56472 / CBS 6340 / NRRL Y-8284)</name>
    <name type="common">Yeast</name>
    <name type="synonym">Kluyveromyces thermotolerans</name>
    <dbReference type="NCBI Taxonomy" id="559295"/>
    <lineage>
        <taxon>Eukaryota</taxon>
        <taxon>Fungi</taxon>
        <taxon>Dikarya</taxon>
        <taxon>Ascomycota</taxon>
        <taxon>Saccharomycotina</taxon>
        <taxon>Saccharomycetes</taxon>
        <taxon>Saccharomycetales</taxon>
        <taxon>Saccharomycetaceae</taxon>
        <taxon>Lachancea</taxon>
    </lineage>
</organism>
<comment type="catalytic activity">
    <reaction evidence="12 15">
        <text>cytidine(4) in tRNA(Pro) + S-adenosyl-L-methionine = 2'-O-methylcytidine(4) in tRNA(Pro) + S-adenosyl-L-homocysteine + H(+)</text>
        <dbReference type="Rhea" id="RHEA:32767"/>
        <dbReference type="Rhea" id="RHEA-COMP:10397"/>
        <dbReference type="Rhea" id="RHEA-COMP:10398"/>
        <dbReference type="ChEBI" id="CHEBI:15378"/>
        <dbReference type="ChEBI" id="CHEBI:57856"/>
        <dbReference type="ChEBI" id="CHEBI:59789"/>
        <dbReference type="ChEBI" id="CHEBI:74495"/>
        <dbReference type="ChEBI" id="CHEBI:82748"/>
        <dbReference type="EC" id="2.1.1.225"/>
    </reaction>
</comment>
<feature type="region of interest" description="Disordered" evidence="16">
    <location>
        <begin position="1"/>
        <end position="49"/>
    </location>
</feature>
<dbReference type="InterPro" id="IPR022776">
    <property type="entry name" value="TRM13/UPF0224_CHHC_Znf_dom"/>
</dbReference>
<evidence type="ECO:0000313" key="19">
    <source>
        <dbReference type="Proteomes" id="UP000002036"/>
    </source>
</evidence>
<dbReference type="FunCoup" id="C5DJS8">
    <property type="interactions" value="500"/>
</dbReference>
<keyword evidence="5 15" id="KW-0489">Methyltransferase</keyword>
<protein>
    <recommendedName>
        <fullName evidence="4 15">tRNA:m(4)X modification enzyme TRM13</fullName>
        <ecNumber evidence="3 15">2.1.1.225</ecNumber>
    </recommendedName>
</protein>
<evidence type="ECO:0000259" key="17">
    <source>
        <dbReference type="PROSITE" id="PS51800"/>
    </source>
</evidence>
<dbReference type="EC" id="2.1.1.225" evidence="3 15"/>
<keyword evidence="9 15" id="KW-0479">Metal-binding</keyword>
<evidence type="ECO:0000256" key="9">
    <source>
        <dbReference type="ARBA" id="ARBA00022723"/>
    </source>
</evidence>
<evidence type="ECO:0000256" key="10">
    <source>
        <dbReference type="ARBA" id="ARBA00022771"/>
    </source>
</evidence>
<dbReference type="eggNOG" id="KOG2811">
    <property type="taxonomic scope" value="Eukaryota"/>
</dbReference>
<dbReference type="Pfam" id="PF05253">
    <property type="entry name" value="zf-U11-48K"/>
    <property type="match status" value="1"/>
</dbReference>
<evidence type="ECO:0000256" key="11">
    <source>
        <dbReference type="ARBA" id="ARBA00022833"/>
    </source>
</evidence>
<dbReference type="InterPro" id="IPR021721">
    <property type="entry name" value="Znf_CCCH-type_TRM13"/>
</dbReference>
<dbReference type="OrthoDB" id="258806at2759"/>
<proteinExistence type="inferred from homology"/>
<dbReference type="GO" id="GO:0008270">
    <property type="term" value="F:zinc ion binding"/>
    <property type="evidence" value="ECO:0007669"/>
    <property type="project" value="UniProtKB-KW"/>
</dbReference>
<dbReference type="GeneID" id="8293240"/>